<evidence type="ECO:0000313" key="2">
    <source>
        <dbReference type="Proteomes" id="UP000296988"/>
    </source>
</evidence>
<reference evidence="2" key="1">
    <citation type="submission" date="2019-04" db="EMBL/GenBank/DDBJ databases">
        <authorList>
            <person name="Morozova V.V."/>
            <person name="Tikunov A.Y."/>
            <person name="Fofanov M.V."/>
            <person name="Tikunova N.V."/>
        </authorList>
    </citation>
    <scope>NUCLEOTIDE SEQUENCE [LARGE SCALE GENOMIC DNA]</scope>
</reference>
<dbReference type="Proteomes" id="UP000296988">
    <property type="component" value="Segment"/>
</dbReference>
<dbReference type="InterPro" id="IPR020295">
    <property type="entry name" value="DUF2737"/>
</dbReference>
<protein>
    <recommendedName>
        <fullName evidence="3">DUF2737 family protein</fullName>
    </recommendedName>
</protein>
<evidence type="ECO:0000313" key="1">
    <source>
        <dbReference type="EMBL" id="QBZ71314.1"/>
    </source>
</evidence>
<gene>
    <name evidence="1" type="ORF">RP180_59</name>
</gene>
<name>A0A4D6DYD0_9CAUD</name>
<keyword evidence="2" id="KW-1185">Reference proteome</keyword>
<accession>A0A4D6DYD0</accession>
<evidence type="ECO:0008006" key="3">
    <source>
        <dbReference type="Google" id="ProtNLM"/>
    </source>
</evidence>
<dbReference type="Pfam" id="PF10930">
    <property type="entry name" value="DUF2737"/>
    <property type="match status" value="1"/>
</dbReference>
<organism evidence="1 2">
    <name type="scientific">Raoultella phage RP180</name>
    <dbReference type="NCBI Taxonomy" id="2565500"/>
    <lineage>
        <taxon>Viruses</taxon>
        <taxon>Duplodnaviria</taxon>
        <taxon>Heunggongvirae</taxon>
        <taxon>Uroviricota</taxon>
        <taxon>Caudoviricetes</taxon>
        <taxon>Sarkviridae</taxon>
        <taxon>Guernseyvirinae</taxon>
        <taxon>Kagunavirus</taxon>
        <taxon>Kagunavirus RP180</taxon>
    </lineage>
</organism>
<proteinExistence type="predicted"/>
<dbReference type="EMBL" id="MK737937">
    <property type="protein sequence ID" value="QBZ71314.1"/>
    <property type="molecule type" value="Genomic_DNA"/>
</dbReference>
<sequence>MSEEIRERSKVLLPLWVGYKVSHTPFPTREELMKRNSFPGPDKNKYLNRMWGEKK</sequence>